<reference evidence="2 3" key="1">
    <citation type="journal article" date="2007" name="Nature">
        <title>Evolution of genes and genomes on the Drosophila phylogeny.</title>
        <authorList>
            <consortium name="Drosophila 12 Genomes Consortium"/>
            <person name="Clark A.G."/>
            <person name="Eisen M.B."/>
            <person name="Smith D.R."/>
            <person name="Bergman C.M."/>
            <person name="Oliver B."/>
            <person name="Markow T.A."/>
            <person name="Kaufman T.C."/>
            <person name="Kellis M."/>
            <person name="Gelbart W."/>
            <person name="Iyer V.N."/>
            <person name="Pollard D.A."/>
            <person name="Sackton T.B."/>
            <person name="Larracuente A.M."/>
            <person name="Singh N.D."/>
            <person name="Abad J.P."/>
            <person name="Abt D.N."/>
            <person name="Adryan B."/>
            <person name="Aguade M."/>
            <person name="Akashi H."/>
            <person name="Anderson W.W."/>
            <person name="Aquadro C.F."/>
            <person name="Ardell D.H."/>
            <person name="Arguello R."/>
            <person name="Artieri C.G."/>
            <person name="Barbash D.A."/>
            <person name="Barker D."/>
            <person name="Barsanti P."/>
            <person name="Batterham P."/>
            <person name="Batzoglou S."/>
            <person name="Begun D."/>
            <person name="Bhutkar A."/>
            <person name="Blanco E."/>
            <person name="Bosak S.A."/>
            <person name="Bradley R.K."/>
            <person name="Brand A.D."/>
            <person name="Brent M.R."/>
            <person name="Brooks A.N."/>
            <person name="Brown R.H."/>
            <person name="Butlin R.K."/>
            <person name="Caggese C."/>
            <person name="Calvi B.R."/>
            <person name="Bernardo de Carvalho A."/>
            <person name="Caspi A."/>
            <person name="Castrezana S."/>
            <person name="Celniker S.E."/>
            <person name="Chang J.L."/>
            <person name="Chapple C."/>
            <person name="Chatterji S."/>
            <person name="Chinwalla A."/>
            <person name="Civetta A."/>
            <person name="Clifton S.W."/>
            <person name="Comeron J.M."/>
            <person name="Costello J.C."/>
            <person name="Coyne J.A."/>
            <person name="Daub J."/>
            <person name="David R.G."/>
            <person name="Delcher A.L."/>
            <person name="Delehaunty K."/>
            <person name="Do C.B."/>
            <person name="Ebling H."/>
            <person name="Edwards K."/>
            <person name="Eickbush T."/>
            <person name="Evans J.D."/>
            <person name="Filipski A."/>
            <person name="Findeiss S."/>
            <person name="Freyhult E."/>
            <person name="Fulton L."/>
            <person name="Fulton R."/>
            <person name="Garcia A.C."/>
            <person name="Gardiner A."/>
            <person name="Garfield D.A."/>
            <person name="Garvin B.E."/>
            <person name="Gibson G."/>
            <person name="Gilbert D."/>
            <person name="Gnerre S."/>
            <person name="Godfrey J."/>
            <person name="Good R."/>
            <person name="Gotea V."/>
            <person name="Gravely B."/>
            <person name="Greenberg A.J."/>
            <person name="Griffiths-Jones S."/>
            <person name="Gross S."/>
            <person name="Guigo R."/>
            <person name="Gustafson E.A."/>
            <person name="Haerty W."/>
            <person name="Hahn M.W."/>
            <person name="Halligan D.L."/>
            <person name="Halpern A.L."/>
            <person name="Halter G.M."/>
            <person name="Han M.V."/>
            <person name="Heger A."/>
            <person name="Hillier L."/>
            <person name="Hinrichs A.S."/>
            <person name="Holmes I."/>
            <person name="Hoskins R.A."/>
            <person name="Hubisz M.J."/>
            <person name="Hultmark D."/>
            <person name="Huntley M.A."/>
            <person name="Jaffe D.B."/>
            <person name="Jagadeeshan S."/>
            <person name="Jeck W.R."/>
            <person name="Johnson J."/>
            <person name="Jones C.D."/>
            <person name="Jordan W.C."/>
            <person name="Karpen G.H."/>
            <person name="Kataoka E."/>
            <person name="Keightley P.D."/>
            <person name="Kheradpour P."/>
            <person name="Kirkness E.F."/>
            <person name="Koerich L.B."/>
            <person name="Kristiansen K."/>
            <person name="Kudrna D."/>
            <person name="Kulathinal R.J."/>
            <person name="Kumar S."/>
            <person name="Kwok R."/>
            <person name="Lander E."/>
            <person name="Langley C.H."/>
            <person name="Lapoint R."/>
            <person name="Lazzaro B.P."/>
            <person name="Lee S.J."/>
            <person name="Levesque L."/>
            <person name="Li R."/>
            <person name="Lin C.F."/>
            <person name="Lin M.F."/>
            <person name="Lindblad-Toh K."/>
            <person name="Llopart A."/>
            <person name="Long M."/>
            <person name="Low L."/>
            <person name="Lozovsky E."/>
            <person name="Lu J."/>
            <person name="Luo M."/>
            <person name="Machado C.A."/>
            <person name="Makalowski W."/>
            <person name="Marzo M."/>
            <person name="Matsuda M."/>
            <person name="Matzkin L."/>
            <person name="McAllister B."/>
            <person name="McBride C.S."/>
            <person name="McKernan B."/>
            <person name="McKernan K."/>
            <person name="Mendez-Lago M."/>
            <person name="Minx P."/>
            <person name="Mollenhauer M.U."/>
            <person name="Montooth K."/>
            <person name="Mount S.M."/>
            <person name="Mu X."/>
            <person name="Myers E."/>
            <person name="Negre B."/>
            <person name="Newfeld S."/>
            <person name="Nielsen R."/>
            <person name="Noor M.A."/>
            <person name="O'Grady P."/>
            <person name="Pachter L."/>
            <person name="Papaceit M."/>
            <person name="Parisi M.J."/>
            <person name="Parisi M."/>
            <person name="Parts L."/>
            <person name="Pedersen J.S."/>
            <person name="Pesole G."/>
            <person name="Phillippy A.M."/>
            <person name="Ponting C.P."/>
            <person name="Pop M."/>
            <person name="Porcelli D."/>
            <person name="Powell J.R."/>
            <person name="Prohaska S."/>
            <person name="Pruitt K."/>
            <person name="Puig M."/>
            <person name="Quesneville H."/>
            <person name="Ram K.R."/>
            <person name="Rand D."/>
            <person name="Rasmussen M.D."/>
            <person name="Reed L.K."/>
            <person name="Reenan R."/>
            <person name="Reily A."/>
            <person name="Remington K.A."/>
            <person name="Rieger T.T."/>
            <person name="Ritchie M.G."/>
            <person name="Robin C."/>
            <person name="Rogers Y.H."/>
            <person name="Rohde C."/>
            <person name="Rozas J."/>
            <person name="Rubenfield M.J."/>
            <person name="Ruiz A."/>
            <person name="Russo S."/>
            <person name="Salzberg S.L."/>
            <person name="Sanchez-Gracia A."/>
            <person name="Saranga D.J."/>
            <person name="Sato H."/>
            <person name="Schaeffer S.W."/>
            <person name="Schatz M.C."/>
            <person name="Schlenke T."/>
            <person name="Schwartz R."/>
            <person name="Segarra C."/>
            <person name="Singh R.S."/>
            <person name="Sirot L."/>
            <person name="Sirota M."/>
            <person name="Sisneros N.B."/>
            <person name="Smith C.D."/>
            <person name="Smith T.F."/>
            <person name="Spieth J."/>
            <person name="Stage D.E."/>
            <person name="Stark A."/>
            <person name="Stephan W."/>
            <person name="Strausberg R.L."/>
            <person name="Strempel S."/>
            <person name="Sturgill D."/>
            <person name="Sutton G."/>
            <person name="Sutton G.G."/>
            <person name="Tao W."/>
            <person name="Teichmann S."/>
            <person name="Tobari Y.N."/>
            <person name="Tomimura Y."/>
            <person name="Tsolas J.M."/>
            <person name="Valente V.L."/>
            <person name="Venter E."/>
            <person name="Venter J.C."/>
            <person name="Vicario S."/>
            <person name="Vieira F.G."/>
            <person name="Vilella A.J."/>
            <person name="Villasante A."/>
            <person name="Walenz B."/>
            <person name="Wang J."/>
            <person name="Wasserman M."/>
            <person name="Watts T."/>
            <person name="Wilson D."/>
            <person name="Wilson R.K."/>
            <person name="Wing R.A."/>
            <person name="Wolfner M.F."/>
            <person name="Wong A."/>
            <person name="Wong G.K."/>
            <person name="Wu C.I."/>
            <person name="Wu G."/>
            <person name="Yamamoto D."/>
            <person name="Yang H.P."/>
            <person name="Yang S.P."/>
            <person name="Yorke J.A."/>
            <person name="Yoshida K."/>
            <person name="Zdobnov E."/>
            <person name="Zhang P."/>
            <person name="Zhang Y."/>
            <person name="Zimin A.V."/>
            <person name="Baldwin J."/>
            <person name="Abdouelleil A."/>
            <person name="Abdulkadir J."/>
            <person name="Abebe A."/>
            <person name="Abera B."/>
            <person name="Abreu J."/>
            <person name="Acer S.C."/>
            <person name="Aftuck L."/>
            <person name="Alexander A."/>
            <person name="An P."/>
            <person name="Anderson E."/>
            <person name="Anderson S."/>
            <person name="Arachi H."/>
            <person name="Azer M."/>
            <person name="Bachantsang P."/>
            <person name="Barry A."/>
            <person name="Bayul T."/>
            <person name="Berlin A."/>
            <person name="Bessette D."/>
            <person name="Bloom T."/>
            <person name="Blye J."/>
            <person name="Boguslavskiy L."/>
            <person name="Bonnet C."/>
            <person name="Boukhgalter B."/>
            <person name="Bourzgui I."/>
            <person name="Brown A."/>
            <person name="Cahill P."/>
            <person name="Channer S."/>
            <person name="Cheshatsang Y."/>
            <person name="Chuda L."/>
            <person name="Citroen M."/>
            <person name="Collymore A."/>
            <person name="Cooke P."/>
            <person name="Costello M."/>
            <person name="D'Aco K."/>
            <person name="Daza R."/>
            <person name="De Haan G."/>
            <person name="DeGray S."/>
            <person name="DeMaso C."/>
            <person name="Dhargay N."/>
            <person name="Dooley K."/>
            <person name="Dooley E."/>
            <person name="Doricent M."/>
            <person name="Dorje P."/>
            <person name="Dorjee K."/>
            <person name="Dupes A."/>
            <person name="Elong R."/>
            <person name="Falk J."/>
            <person name="Farina A."/>
            <person name="Faro S."/>
            <person name="Ferguson D."/>
            <person name="Fisher S."/>
            <person name="Foley C.D."/>
            <person name="Franke A."/>
            <person name="Friedrich D."/>
            <person name="Gadbois L."/>
            <person name="Gearin G."/>
            <person name="Gearin C.R."/>
            <person name="Giannoukos G."/>
            <person name="Goode T."/>
            <person name="Graham J."/>
            <person name="Grandbois E."/>
            <person name="Grewal S."/>
            <person name="Gyaltsen K."/>
            <person name="Hafez N."/>
            <person name="Hagos B."/>
            <person name="Hall J."/>
            <person name="Henson C."/>
            <person name="Hollinger A."/>
            <person name="Honan T."/>
            <person name="Huard M.D."/>
            <person name="Hughes L."/>
            <person name="Hurhula B."/>
            <person name="Husby M.E."/>
            <person name="Kamat A."/>
            <person name="Kanga B."/>
            <person name="Kashin S."/>
            <person name="Khazanovich D."/>
            <person name="Kisner P."/>
            <person name="Lance K."/>
            <person name="Lara M."/>
            <person name="Lee W."/>
            <person name="Lennon N."/>
            <person name="Letendre F."/>
            <person name="LeVine R."/>
            <person name="Lipovsky A."/>
            <person name="Liu X."/>
            <person name="Liu J."/>
            <person name="Liu S."/>
            <person name="Lokyitsang T."/>
            <person name="Lokyitsang Y."/>
            <person name="Lubonja R."/>
            <person name="Lui A."/>
            <person name="MacDonald P."/>
            <person name="Magnisalis V."/>
            <person name="Maru K."/>
            <person name="Matthews C."/>
            <person name="McCusker W."/>
            <person name="McDonough S."/>
            <person name="Mehta T."/>
            <person name="Meldrim J."/>
            <person name="Meneus L."/>
            <person name="Mihai O."/>
            <person name="Mihalev A."/>
            <person name="Mihova T."/>
            <person name="Mittelman R."/>
            <person name="Mlenga V."/>
            <person name="Montmayeur A."/>
            <person name="Mulrain L."/>
            <person name="Navidi A."/>
            <person name="Naylor J."/>
            <person name="Negash T."/>
            <person name="Nguyen T."/>
            <person name="Nguyen N."/>
            <person name="Nicol R."/>
            <person name="Norbu C."/>
            <person name="Norbu N."/>
            <person name="Novod N."/>
            <person name="O'Neill B."/>
            <person name="Osman S."/>
            <person name="Markiewicz E."/>
            <person name="Oyono O.L."/>
            <person name="Patti C."/>
            <person name="Phunkhang P."/>
            <person name="Pierre F."/>
            <person name="Priest M."/>
            <person name="Raghuraman S."/>
            <person name="Rege F."/>
            <person name="Reyes R."/>
            <person name="Rise C."/>
            <person name="Rogov P."/>
            <person name="Ross K."/>
            <person name="Ryan E."/>
            <person name="Settipalli S."/>
            <person name="Shea T."/>
            <person name="Sherpa N."/>
            <person name="Shi L."/>
            <person name="Shih D."/>
            <person name="Sparrow T."/>
            <person name="Spaulding J."/>
            <person name="Stalker J."/>
            <person name="Stange-Thomann N."/>
            <person name="Stavropoulos S."/>
            <person name="Stone C."/>
            <person name="Strader C."/>
            <person name="Tesfaye S."/>
            <person name="Thomson T."/>
            <person name="Thoulutsang Y."/>
            <person name="Thoulutsang D."/>
            <person name="Topham K."/>
            <person name="Topping I."/>
            <person name="Tsamla T."/>
            <person name="Vassiliev H."/>
            <person name="Vo A."/>
            <person name="Wangchuk T."/>
            <person name="Wangdi T."/>
            <person name="Weiand M."/>
            <person name="Wilkinson J."/>
            <person name="Wilson A."/>
            <person name="Yadav S."/>
            <person name="Young G."/>
            <person name="Yu Q."/>
            <person name="Zembek L."/>
            <person name="Zhong D."/>
            <person name="Zimmer A."/>
            <person name="Zwirko Z."/>
            <person name="Jaffe D.B."/>
            <person name="Alvarez P."/>
            <person name="Brockman W."/>
            <person name="Butler J."/>
            <person name="Chin C."/>
            <person name="Gnerre S."/>
            <person name="Grabherr M."/>
            <person name="Kleber M."/>
            <person name="Mauceli E."/>
            <person name="MacCallum I."/>
        </authorList>
    </citation>
    <scope>NUCLEOTIDE SEQUENCE [LARGE SCALE GENOMIC DNA]</scope>
    <source>
        <strain evidence="3">MSH-3 / Tucson 14011-0111.49</strain>
    </source>
</reference>
<evidence type="ECO:0000313" key="2">
    <source>
        <dbReference type="EMBL" id="EDW29782.1"/>
    </source>
</evidence>
<dbReference type="eggNOG" id="ENOG502TCC7">
    <property type="taxonomic scope" value="Eukaryota"/>
</dbReference>
<evidence type="ECO:0000256" key="1">
    <source>
        <dbReference type="SAM" id="SignalP"/>
    </source>
</evidence>
<dbReference type="EMBL" id="CH479200">
    <property type="protein sequence ID" value="EDW29782.1"/>
    <property type="molecule type" value="Genomic_DNA"/>
</dbReference>
<feature type="signal peptide" evidence="1">
    <location>
        <begin position="1"/>
        <end position="27"/>
    </location>
</feature>
<dbReference type="HOGENOM" id="CLU_143723_0_0_1"/>
<dbReference type="Proteomes" id="UP000008744">
    <property type="component" value="Unassembled WGS sequence"/>
</dbReference>
<evidence type="ECO:0000313" key="3">
    <source>
        <dbReference type="Proteomes" id="UP000008744"/>
    </source>
</evidence>
<accession>B4H0I7</accession>
<protein>
    <submittedName>
        <fullName evidence="2">GL14994</fullName>
    </submittedName>
</protein>
<dbReference type="STRING" id="7234.B4H0I7"/>
<dbReference type="OrthoDB" id="7868114at2759"/>
<sequence>MSADMPGQGNSIAVLVIVAASLALCNADVSHLSRSYLPPQSIGYNGGYNGYSGGYNTGYSSYPTTYSTGGYYSGSGSTYGSPLISSSYKSYAVPQYNAYAAPSRTYLPADTGYSGYSGYNGLDTKYASNGGYVY</sequence>
<feature type="chain" id="PRO_5002807937" evidence="1">
    <location>
        <begin position="28"/>
        <end position="134"/>
    </location>
</feature>
<name>B4H0I7_DROPE</name>
<proteinExistence type="predicted"/>
<gene>
    <name evidence="2" type="primary">Dper\GL14994</name>
    <name evidence="2" type="ORF">Dper_GL14994</name>
</gene>
<dbReference type="AlphaFoldDB" id="B4H0I7"/>
<keyword evidence="3" id="KW-1185">Reference proteome</keyword>
<organism evidence="3">
    <name type="scientific">Drosophila persimilis</name>
    <name type="common">Fruit fly</name>
    <dbReference type="NCBI Taxonomy" id="7234"/>
    <lineage>
        <taxon>Eukaryota</taxon>
        <taxon>Metazoa</taxon>
        <taxon>Ecdysozoa</taxon>
        <taxon>Arthropoda</taxon>
        <taxon>Hexapoda</taxon>
        <taxon>Insecta</taxon>
        <taxon>Pterygota</taxon>
        <taxon>Neoptera</taxon>
        <taxon>Endopterygota</taxon>
        <taxon>Diptera</taxon>
        <taxon>Brachycera</taxon>
        <taxon>Muscomorpha</taxon>
        <taxon>Ephydroidea</taxon>
        <taxon>Drosophilidae</taxon>
        <taxon>Drosophila</taxon>
        <taxon>Sophophora</taxon>
    </lineage>
</organism>
<keyword evidence="1" id="KW-0732">Signal</keyword>
<dbReference type="OMA" id="YNSYATP"/>
<dbReference type="PhylomeDB" id="B4H0I7"/>